<evidence type="ECO:0000313" key="5">
    <source>
        <dbReference type="Proteomes" id="UP001162780"/>
    </source>
</evidence>
<dbReference type="Gene3D" id="3.30.70.1070">
    <property type="entry name" value="Sporulation related repeat"/>
    <property type="match status" value="1"/>
</dbReference>
<dbReference type="Gene3D" id="3.40.50.300">
    <property type="entry name" value="P-loop containing nucleotide triphosphate hydrolases"/>
    <property type="match status" value="1"/>
</dbReference>
<evidence type="ECO:0000256" key="1">
    <source>
        <dbReference type="SAM" id="MobiDB-lite"/>
    </source>
</evidence>
<gene>
    <name evidence="4" type="ORF">NM686_002130</name>
</gene>
<dbReference type="InterPro" id="IPR049945">
    <property type="entry name" value="AAA_22"/>
</dbReference>
<evidence type="ECO:0000256" key="2">
    <source>
        <dbReference type="SAM" id="Phobius"/>
    </source>
</evidence>
<dbReference type="SUPFAM" id="SSF52540">
    <property type="entry name" value="P-loop containing nucleoside triphosphate hydrolases"/>
    <property type="match status" value="1"/>
</dbReference>
<dbReference type="Proteomes" id="UP001162780">
    <property type="component" value="Chromosome"/>
</dbReference>
<dbReference type="InterPro" id="IPR052026">
    <property type="entry name" value="ExeA_AAA_ATPase_DNA-bind"/>
</dbReference>
<evidence type="ECO:0000313" key="4">
    <source>
        <dbReference type="EMBL" id="WAR45333.1"/>
    </source>
</evidence>
<accession>A0ABY7GLF9</accession>
<keyword evidence="2" id="KW-0812">Transmembrane</keyword>
<dbReference type="InterPro" id="IPR007730">
    <property type="entry name" value="SPOR-like_dom"/>
</dbReference>
<dbReference type="InterPro" id="IPR003593">
    <property type="entry name" value="AAA+_ATPase"/>
</dbReference>
<dbReference type="InterPro" id="IPR036680">
    <property type="entry name" value="SPOR-like_sf"/>
</dbReference>
<organism evidence="4 5">
    <name type="scientific">Methylomonas rapida</name>
    <dbReference type="NCBI Taxonomy" id="2963939"/>
    <lineage>
        <taxon>Bacteria</taxon>
        <taxon>Pseudomonadati</taxon>
        <taxon>Pseudomonadota</taxon>
        <taxon>Gammaproteobacteria</taxon>
        <taxon>Methylococcales</taxon>
        <taxon>Methylococcaceae</taxon>
        <taxon>Methylomonas</taxon>
    </lineage>
</organism>
<proteinExistence type="predicted"/>
<dbReference type="Pfam" id="PF13401">
    <property type="entry name" value="AAA_22"/>
    <property type="match status" value="1"/>
</dbReference>
<feature type="domain" description="SPOR" evidence="3">
    <location>
        <begin position="424"/>
        <end position="502"/>
    </location>
</feature>
<keyword evidence="2" id="KW-1133">Transmembrane helix</keyword>
<dbReference type="RefSeq" id="WP_255190307.1">
    <property type="nucleotide sequence ID" value="NZ_CP113517.1"/>
</dbReference>
<dbReference type="PANTHER" id="PTHR35894:SF1">
    <property type="entry name" value="PHOSPHORIBULOKINASE _ URIDINE KINASE FAMILY"/>
    <property type="match status" value="1"/>
</dbReference>
<keyword evidence="2" id="KW-0472">Membrane</keyword>
<feature type="transmembrane region" description="Helical" evidence="2">
    <location>
        <begin position="243"/>
        <end position="264"/>
    </location>
</feature>
<feature type="region of interest" description="Disordered" evidence="1">
    <location>
        <begin position="368"/>
        <end position="419"/>
    </location>
</feature>
<keyword evidence="5" id="KW-1185">Reference proteome</keyword>
<dbReference type="SMART" id="SM00382">
    <property type="entry name" value="AAA"/>
    <property type="match status" value="1"/>
</dbReference>
<evidence type="ECO:0000259" key="3">
    <source>
        <dbReference type="PROSITE" id="PS51724"/>
    </source>
</evidence>
<sequence>MLDNDNLTYSPKRPGSFGVNRTSERILLTPDRSQKLDLLIHLLTNLQQSLIVCGPEGIGKTTLFQALINSHQDVWPICLLPGSSALSFESVMTRLSQFLNLSSANLRFDMSSLRAFCAKQKVVLAIDDAGELVPGLIGELIDFAYSLPGLRLVFAMNSDEFQTKSSSDKTLDACHLIELPPLNQRQCLEYLQNLSAQPGTQLSFKAVTDELAEELFRQTQGIPGKLLAELPKVEHYQGKQRKLGLWLGVLVIVAAAGFAAYTLLPPMVFEDNVADAPAEAEPASSEPTPIASVEKITEQITKAPTVDTHSMTPANALIPEHLPSEHLPTAPETPPTIEITPTATAASIPAPSPDPVPPAAPVEAKLPAIPEPAPSVPAVEPAAEPPRPAENPTVETPVATAKTTEKPTAGKTGTDGGDLDWIMSQPASNYTVQIMVLSNKQGVSRFLKKYAEYRDSLKYYSIGKEGQERYVLIYGSFPSSIDALNNKSDMPNEFNQGLVKRFNVIQKESRRKQ</sequence>
<protein>
    <submittedName>
        <fullName evidence="4">AAA family ATPase</fullName>
    </submittedName>
</protein>
<dbReference type="EMBL" id="CP113517">
    <property type="protein sequence ID" value="WAR45333.1"/>
    <property type="molecule type" value="Genomic_DNA"/>
</dbReference>
<dbReference type="PANTHER" id="PTHR35894">
    <property type="entry name" value="GENERAL SECRETION PATHWAY PROTEIN A-RELATED"/>
    <property type="match status" value="1"/>
</dbReference>
<reference evidence="4" key="1">
    <citation type="submission" date="2022-11" db="EMBL/GenBank/DDBJ databases">
        <title>Methylomonas rapida sp. nov., Carotenoid-Producing Obligate Methanotrophs with High Growth Characteristics and Biotechnological Potential.</title>
        <authorList>
            <person name="Tikhonova E.N."/>
            <person name="Suleimanov R.Z."/>
            <person name="Miroshnikov K."/>
            <person name="Oshkin I.Y."/>
            <person name="Belova S.E."/>
            <person name="Danilova O.V."/>
            <person name="Ashikhmin A."/>
            <person name="Konopkin A."/>
            <person name="But S.Y."/>
            <person name="Khmelenina V.N."/>
            <person name="Kuznetsov N."/>
            <person name="Pimenov N.V."/>
            <person name="Dedysh S.N."/>
        </authorList>
    </citation>
    <scope>NUCLEOTIDE SEQUENCE</scope>
    <source>
        <strain evidence="4">MP1</strain>
    </source>
</reference>
<name>A0ABY7GLF9_9GAMM</name>
<dbReference type="InterPro" id="IPR027417">
    <property type="entry name" value="P-loop_NTPase"/>
</dbReference>
<dbReference type="PROSITE" id="PS51724">
    <property type="entry name" value="SPOR"/>
    <property type="match status" value="1"/>
</dbReference>